<keyword evidence="4" id="KW-1185">Reference proteome</keyword>
<dbReference type="InterPro" id="IPR029060">
    <property type="entry name" value="PIN-like_dom_sf"/>
</dbReference>
<proteinExistence type="predicted"/>
<dbReference type="Proteomes" id="UP000193396">
    <property type="component" value="Unassembled WGS sequence"/>
</dbReference>
<evidence type="ECO:0000313" key="3">
    <source>
        <dbReference type="EMBL" id="OSQ47436.1"/>
    </source>
</evidence>
<evidence type="ECO:0000313" key="4">
    <source>
        <dbReference type="Proteomes" id="UP000193396"/>
    </source>
</evidence>
<comment type="caution">
    <text evidence="3">The sequence shown here is derived from an EMBL/GenBank/DDBJ whole genome shotgun (WGS) entry which is preliminary data.</text>
</comment>
<dbReference type="InterPro" id="IPR002716">
    <property type="entry name" value="PIN_dom"/>
</dbReference>
<name>A0A1Y2LA72_9PROT</name>
<dbReference type="SUPFAM" id="SSF88723">
    <property type="entry name" value="PIN domain-like"/>
    <property type="match status" value="1"/>
</dbReference>
<accession>A0A1Y2LA72</accession>
<dbReference type="EMBL" id="JFKB01000008">
    <property type="protein sequence ID" value="OSQ47436.1"/>
    <property type="molecule type" value="Genomic_DNA"/>
</dbReference>
<dbReference type="RefSeq" id="WP_085619502.1">
    <property type="nucleotide sequence ID" value="NZ_JFKB01000008.1"/>
</dbReference>
<dbReference type="Pfam" id="PF26343">
    <property type="entry name" value="VapC50_C"/>
    <property type="match status" value="1"/>
</dbReference>
<gene>
    <name evidence="3" type="ORF">TALK_12910</name>
</gene>
<evidence type="ECO:0000259" key="2">
    <source>
        <dbReference type="Pfam" id="PF26343"/>
    </source>
</evidence>
<feature type="domain" description="PIN" evidence="1">
    <location>
        <begin position="10"/>
        <end position="114"/>
    </location>
</feature>
<organism evidence="3 4">
    <name type="scientific">Thalassospira alkalitolerans</name>
    <dbReference type="NCBI Taxonomy" id="1293890"/>
    <lineage>
        <taxon>Bacteria</taxon>
        <taxon>Pseudomonadati</taxon>
        <taxon>Pseudomonadota</taxon>
        <taxon>Alphaproteobacteria</taxon>
        <taxon>Rhodospirillales</taxon>
        <taxon>Thalassospiraceae</taxon>
        <taxon>Thalassospira</taxon>
    </lineage>
</organism>
<dbReference type="STRING" id="1293890.TALK_12910"/>
<evidence type="ECO:0000259" key="1">
    <source>
        <dbReference type="Pfam" id="PF13470"/>
    </source>
</evidence>
<dbReference type="OrthoDB" id="211933at2"/>
<dbReference type="AlphaFoldDB" id="A0A1Y2LA72"/>
<dbReference type="InterPro" id="IPR058652">
    <property type="entry name" value="VapC50_C"/>
</dbReference>
<sequence>MTYRSDHFTALLDACVLAGVLKRNLLLSLAEAELFRPRWSALILDEMERAIAKISKGEADTAKQRDQMVTAFEEACVSGFEVYIPSVDLPDPNDRHVVAAAICTHAQVVVTDNLKDFPEAELGKFGMEAKSTDDFIADTITLHEHTAFAALKRMRARFQNPALSTEAIINVAESQGLLNTALLMKQYEGYW</sequence>
<reference evidence="3 4" key="1">
    <citation type="submission" date="2014-03" db="EMBL/GenBank/DDBJ databases">
        <title>The draft genome sequence of Thalassospira alkalitolerans JCM 18968.</title>
        <authorList>
            <person name="Lai Q."/>
            <person name="Shao Z."/>
        </authorList>
    </citation>
    <scope>NUCLEOTIDE SEQUENCE [LARGE SCALE GENOMIC DNA]</scope>
    <source>
        <strain evidence="3 4">JCM 18968</strain>
    </source>
</reference>
<protein>
    <submittedName>
        <fullName evidence="3">Uncharacterized protein</fullName>
    </submittedName>
</protein>
<dbReference type="Pfam" id="PF13470">
    <property type="entry name" value="PIN_3"/>
    <property type="match status" value="1"/>
</dbReference>
<feature type="domain" description="VapC50 C-terminal" evidence="2">
    <location>
        <begin position="133"/>
        <end position="182"/>
    </location>
</feature>